<protein>
    <submittedName>
        <fullName evidence="2">Methyltransferase</fullName>
    </submittedName>
</protein>
<reference evidence="2" key="1">
    <citation type="submission" date="2020-08" db="EMBL/GenBank/DDBJ databases">
        <title>Whole genome shotgun sequence of Actinocatenispora sera NBRC 101916.</title>
        <authorList>
            <person name="Komaki H."/>
            <person name="Tamura T."/>
        </authorList>
    </citation>
    <scope>NUCLEOTIDE SEQUENCE</scope>
    <source>
        <strain evidence="2">NBRC 101916</strain>
    </source>
</reference>
<dbReference type="InterPro" id="IPR029063">
    <property type="entry name" value="SAM-dependent_MTases_sf"/>
</dbReference>
<keyword evidence="2" id="KW-0808">Transferase</keyword>
<organism evidence="2 3">
    <name type="scientific">Actinocatenispora sera</name>
    <dbReference type="NCBI Taxonomy" id="390989"/>
    <lineage>
        <taxon>Bacteria</taxon>
        <taxon>Bacillati</taxon>
        <taxon>Actinomycetota</taxon>
        <taxon>Actinomycetes</taxon>
        <taxon>Micromonosporales</taxon>
        <taxon>Micromonosporaceae</taxon>
        <taxon>Actinocatenispora</taxon>
    </lineage>
</organism>
<dbReference type="EMBL" id="AP023354">
    <property type="protein sequence ID" value="BCJ27205.1"/>
    <property type="molecule type" value="Genomic_DNA"/>
</dbReference>
<evidence type="ECO:0000313" key="2">
    <source>
        <dbReference type="EMBL" id="BCJ27205.1"/>
    </source>
</evidence>
<dbReference type="PANTHER" id="PTHR42912">
    <property type="entry name" value="METHYLTRANSFERASE"/>
    <property type="match status" value="1"/>
</dbReference>
<accession>A0A810KX03</accession>
<evidence type="ECO:0000313" key="3">
    <source>
        <dbReference type="Proteomes" id="UP000680750"/>
    </source>
</evidence>
<feature type="domain" description="Methyltransferase type 11" evidence="1">
    <location>
        <begin position="101"/>
        <end position="192"/>
    </location>
</feature>
<dbReference type="KEGG" id="aser:Asera_13130"/>
<dbReference type="Proteomes" id="UP000680750">
    <property type="component" value="Chromosome"/>
</dbReference>
<dbReference type="GO" id="GO:0032259">
    <property type="term" value="P:methylation"/>
    <property type="evidence" value="ECO:0007669"/>
    <property type="project" value="UniProtKB-KW"/>
</dbReference>
<dbReference type="AlphaFoldDB" id="A0A810KX03"/>
<dbReference type="GO" id="GO:0008757">
    <property type="term" value="F:S-adenosylmethionine-dependent methyltransferase activity"/>
    <property type="evidence" value="ECO:0007669"/>
    <property type="project" value="InterPro"/>
</dbReference>
<name>A0A810KX03_9ACTN</name>
<dbReference type="Pfam" id="PF08241">
    <property type="entry name" value="Methyltransf_11"/>
    <property type="match status" value="1"/>
</dbReference>
<dbReference type="InterPro" id="IPR013216">
    <property type="entry name" value="Methyltransf_11"/>
</dbReference>
<dbReference type="Gene3D" id="3.40.50.150">
    <property type="entry name" value="Vaccinia Virus protein VP39"/>
    <property type="match status" value="1"/>
</dbReference>
<sequence>MTYLSPLGYLLGVEGAALLRGMRDGTGDRAYVEARIAEIRALLADPTLRDNAGLDAVPGNIDTAEVYDEWAAHYDGANSMIELEQPLVREILAALPVGTALDAACGTGRHAGYLAGLGHRVIGVDANARMLAVAEAKLPELDLRRGPLEALPLDADSVDLVVCALALCHAPDLAAVFAEFARVLRPGGHLVVSDPHQVLSCLRPTLPRAAGPDGRRSILVEYHRPLSAYLTAALPLGFQLRHCAEPHAPRPERTAVRPPMPTEVSWELLDQVPDAATVAMDVPSIVLLHLQLPAA</sequence>
<evidence type="ECO:0000259" key="1">
    <source>
        <dbReference type="Pfam" id="PF08241"/>
    </source>
</evidence>
<dbReference type="CDD" id="cd02440">
    <property type="entry name" value="AdoMet_MTases"/>
    <property type="match status" value="1"/>
</dbReference>
<keyword evidence="3" id="KW-1185">Reference proteome</keyword>
<proteinExistence type="predicted"/>
<gene>
    <name evidence="2" type="ORF">Asera_13130</name>
</gene>
<dbReference type="RefSeq" id="WP_030445435.1">
    <property type="nucleotide sequence ID" value="NZ_AP023354.1"/>
</dbReference>
<dbReference type="SUPFAM" id="SSF53335">
    <property type="entry name" value="S-adenosyl-L-methionine-dependent methyltransferases"/>
    <property type="match status" value="1"/>
</dbReference>
<dbReference type="InterPro" id="IPR050508">
    <property type="entry name" value="Methyltransf_Superfamily"/>
</dbReference>
<keyword evidence="2" id="KW-0489">Methyltransferase</keyword>